<evidence type="ECO:0000256" key="2">
    <source>
        <dbReference type="ARBA" id="ARBA00011738"/>
    </source>
</evidence>
<evidence type="ECO:0008006" key="9">
    <source>
        <dbReference type="Google" id="ProtNLM"/>
    </source>
</evidence>
<reference evidence="7 8" key="1">
    <citation type="journal article" date="2024" name="Nat. Commun.">
        <title>Phylogenomics reveals the evolutionary origins of lichenization in chlorophyte algae.</title>
        <authorList>
            <person name="Puginier C."/>
            <person name="Libourel C."/>
            <person name="Otte J."/>
            <person name="Skaloud P."/>
            <person name="Haon M."/>
            <person name="Grisel S."/>
            <person name="Petersen M."/>
            <person name="Berrin J.G."/>
            <person name="Delaux P.M."/>
            <person name="Dal Grande F."/>
            <person name="Keller J."/>
        </authorList>
    </citation>
    <scope>NUCLEOTIDE SEQUENCE [LARGE SCALE GENOMIC DNA]</scope>
    <source>
        <strain evidence="7 8">SAG 2043</strain>
    </source>
</reference>
<keyword evidence="8" id="KW-1185">Reference proteome</keyword>
<dbReference type="Pfam" id="PF01546">
    <property type="entry name" value="Peptidase_M20"/>
    <property type="match status" value="1"/>
</dbReference>
<accession>A0AAW1PV22</accession>
<keyword evidence="5" id="KW-0378">Hydrolase</keyword>
<dbReference type="CDD" id="cd03884">
    <property type="entry name" value="M20_bAS"/>
    <property type="match status" value="1"/>
</dbReference>
<dbReference type="InterPro" id="IPR010158">
    <property type="entry name" value="Amidase_Cbmase"/>
</dbReference>
<dbReference type="SUPFAM" id="SSF53187">
    <property type="entry name" value="Zn-dependent exopeptidases"/>
    <property type="match status" value="1"/>
</dbReference>
<protein>
    <recommendedName>
        <fullName evidence="9">Peptidase M20 dimerisation domain-containing protein</fullName>
    </recommendedName>
</protein>
<evidence type="ECO:0000256" key="5">
    <source>
        <dbReference type="ARBA" id="ARBA00022801"/>
    </source>
</evidence>
<organism evidence="7 8">
    <name type="scientific">[Myrmecia] bisecta</name>
    <dbReference type="NCBI Taxonomy" id="41462"/>
    <lineage>
        <taxon>Eukaryota</taxon>
        <taxon>Viridiplantae</taxon>
        <taxon>Chlorophyta</taxon>
        <taxon>core chlorophytes</taxon>
        <taxon>Trebouxiophyceae</taxon>
        <taxon>Trebouxiales</taxon>
        <taxon>Trebouxiaceae</taxon>
        <taxon>Myrmecia</taxon>
    </lineage>
</organism>
<dbReference type="PANTHER" id="PTHR32494">
    <property type="entry name" value="ALLANTOATE DEIMINASE-RELATED"/>
    <property type="match status" value="1"/>
</dbReference>
<evidence type="ECO:0000256" key="4">
    <source>
        <dbReference type="ARBA" id="ARBA00022723"/>
    </source>
</evidence>
<dbReference type="SUPFAM" id="SSF55031">
    <property type="entry name" value="Bacterial exopeptidase dimerisation domain"/>
    <property type="match status" value="1"/>
</dbReference>
<dbReference type="InterPro" id="IPR002933">
    <property type="entry name" value="Peptidase_M20"/>
</dbReference>
<comment type="caution">
    <text evidence="7">The sequence shown here is derived from an EMBL/GenBank/DDBJ whole genome shotgun (WGS) entry which is preliminary data.</text>
</comment>
<dbReference type="NCBIfam" id="TIGR01879">
    <property type="entry name" value="hydantase"/>
    <property type="match status" value="1"/>
</dbReference>
<dbReference type="GO" id="GO:0006144">
    <property type="term" value="P:purine nucleobase metabolic process"/>
    <property type="evidence" value="ECO:0007669"/>
    <property type="project" value="UniProtKB-KW"/>
</dbReference>
<dbReference type="AlphaFoldDB" id="A0AAW1PV22"/>
<keyword evidence="6" id="KW-0464">Manganese</keyword>
<evidence type="ECO:0000313" key="7">
    <source>
        <dbReference type="EMBL" id="KAK9812597.1"/>
    </source>
</evidence>
<evidence type="ECO:0000313" key="8">
    <source>
        <dbReference type="Proteomes" id="UP001489004"/>
    </source>
</evidence>
<dbReference type="Gene3D" id="3.30.70.360">
    <property type="match status" value="1"/>
</dbReference>
<evidence type="ECO:0000256" key="3">
    <source>
        <dbReference type="ARBA" id="ARBA00022631"/>
    </source>
</evidence>
<gene>
    <name evidence="7" type="ORF">WJX72_000194</name>
</gene>
<keyword evidence="3" id="KW-0659">Purine metabolism</keyword>
<sequence>MGGGGRKGKTCQASLDVSRINGKEIVSQLLKLAKITEAPEPAVTRVLFTDKDMQARKYVKQLMTDAKLQIREDAMGNIFGRWLGSDKAAAVVQTGSHVDAIPMAGAYDGTLGVVGAIAAVKGLQTAGFKPRKPIEVIMFTSEEPTRFGLGCIGSRGMAGTLTAKVLDEKVDVNGTTFQEAATAAGYGGKSHEDILSQTLVKKGSVAAFVELHIEQGPLLEREGLNLGIVSAIAAPAALRMTFFGNGGHAGALLMPDRKDASLAAAELALVVEKVVLGTDSIDTVGTSGSWAIKPNTLNAVPWEAKLEIDIRDINGPRRDAVVSTVLKTAETIAKRRQMTHQVEMINQDPPATCSDQVVAAAEQAAKQLGASTKHLVSRAYHDSLFMAQIAPTGMIFIPCRNGWSHRPDEYSSPEDIERGVKALALTLSQLAGGATDSNSEL</sequence>
<evidence type="ECO:0000256" key="1">
    <source>
        <dbReference type="ARBA" id="ARBA00001936"/>
    </source>
</evidence>
<dbReference type="PANTHER" id="PTHR32494:SF19">
    <property type="entry name" value="ALLANTOATE DEIMINASE-RELATED"/>
    <property type="match status" value="1"/>
</dbReference>
<name>A0AAW1PV22_9CHLO</name>
<dbReference type="Gene3D" id="3.40.630.10">
    <property type="entry name" value="Zn peptidases"/>
    <property type="match status" value="1"/>
</dbReference>
<dbReference type="GO" id="GO:0016813">
    <property type="term" value="F:hydrolase activity, acting on carbon-nitrogen (but not peptide) bonds, in linear amidines"/>
    <property type="evidence" value="ECO:0007669"/>
    <property type="project" value="InterPro"/>
</dbReference>
<dbReference type="InterPro" id="IPR036264">
    <property type="entry name" value="Bact_exopeptidase_dim_dom"/>
</dbReference>
<dbReference type="PIRSF" id="PIRSF001235">
    <property type="entry name" value="Amidase_carbamoylase"/>
    <property type="match status" value="1"/>
</dbReference>
<keyword evidence="4" id="KW-0479">Metal-binding</keyword>
<dbReference type="EMBL" id="JALJOR010000008">
    <property type="protein sequence ID" value="KAK9812597.1"/>
    <property type="molecule type" value="Genomic_DNA"/>
</dbReference>
<comment type="cofactor">
    <cofactor evidence="1">
        <name>Mn(2+)</name>
        <dbReference type="ChEBI" id="CHEBI:29035"/>
    </cofactor>
</comment>
<dbReference type="Proteomes" id="UP001489004">
    <property type="component" value="Unassembled WGS sequence"/>
</dbReference>
<comment type="subunit">
    <text evidence="2">Homodimer.</text>
</comment>
<dbReference type="GO" id="GO:0046872">
    <property type="term" value="F:metal ion binding"/>
    <property type="evidence" value="ECO:0007669"/>
    <property type="project" value="UniProtKB-KW"/>
</dbReference>
<proteinExistence type="predicted"/>
<evidence type="ECO:0000256" key="6">
    <source>
        <dbReference type="ARBA" id="ARBA00023211"/>
    </source>
</evidence>